<accession>A0ABY0NTH0</accession>
<feature type="region of interest" description="Disordered" evidence="1">
    <location>
        <begin position="341"/>
        <end position="393"/>
    </location>
</feature>
<dbReference type="PROSITE" id="PS50208">
    <property type="entry name" value="CASPASE_P20"/>
    <property type="match status" value="1"/>
</dbReference>
<dbReference type="Gene3D" id="1.25.40.10">
    <property type="entry name" value="Tetratricopeptide repeat domain"/>
    <property type="match status" value="1"/>
</dbReference>
<dbReference type="SMART" id="SM00671">
    <property type="entry name" value="SEL1"/>
    <property type="match status" value="4"/>
</dbReference>
<keyword evidence="4" id="KW-1185">Reference proteome</keyword>
<gene>
    <name evidence="3" type="ORF">SAMN05421844_102653</name>
</gene>
<sequence length="571" mass="60053">MARDRPSWIAWVAGTLLSAFAAIGLPAAALAKQLAFVVGNDAYQEISPLSAGVNDARAMSAALKRAGFEIELVENGTQRQISRALAAIEGRIAPGDTVLFHYSGHGFEIDGQNWLLPVDVPAAREGESGLVKDAAFNAAEIIDRLQARGAGTVVAILDACRNNPFARPGTRALVGSQGLARMDASNGVFIMFSAGSKQQALDKLSPNDPAATSIFVRSFLPLVERTDLTLIDIAKETQAKVRDLARSIGHEQIPAYYDGIVGRVNLTGALPAAKPELLAQSDAPAPRQPRPGAAEDVFWQSIEGSMQPAMFEAYLAQVRGNTFSGTYRKLAELRLIALRGGAPSPPARTEMAPPKPPPAASSPAPSSDPDIAACDRTAADSRDTEKPADIPGGELSAANTIQAISACARAADAQAAPRRVFYQLARAYEANGNRVDATRFLQKAADLGHPLALYTLADKLLAGQDRPRDAARALALFYRAADAGISGAVVRIGLIYANGQGTGRDHAKAVAFYNLALKLQEPTVYPELAAAYLNGRGVLRDIGKACELFRQGAAAGNAASIAGEKANCAGR</sequence>
<dbReference type="SUPFAM" id="SSF81901">
    <property type="entry name" value="HCP-like"/>
    <property type="match status" value="1"/>
</dbReference>
<evidence type="ECO:0000313" key="3">
    <source>
        <dbReference type="EMBL" id="SDG02482.1"/>
    </source>
</evidence>
<feature type="compositionally biased region" description="Low complexity" evidence="1">
    <location>
        <begin position="361"/>
        <end position="372"/>
    </location>
</feature>
<feature type="domain" description="Caspase family p20" evidence="2">
    <location>
        <begin position="31"/>
        <end position="108"/>
    </location>
</feature>
<feature type="compositionally biased region" description="Basic and acidic residues" evidence="1">
    <location>
        <begin position="377"/>
        <end position="388"/>
    </location>
</feature>
<evidence type="ECO:0000256" key="1">
    <source>
        <dbReference type="SAM" id="MobiDB-lite"/>
    </source>
</evidence>
<dbReference type="Gene3D" id="3.40.50.1460">
    <property type="match status" value="1"/>
</dbReference>
<name>A0ABY0NTH0_9HYPH</name>
<dbReference type="Pfam" id="PF00656">
    <property type="entry name" value="Peptidase_C14"/>
    <property type="match status" value="1"/>
</dbReference>
<evidence type="ECO:0000313" key="4">
    <source>
        <dbReference type="Proteomes" id="UP000199468"/>
    </source>
</evidence>
<dbReference type="InterPro" id="IPR001309">
    <property type="entry name" value="Pept_C14_p20"/>
</dbReference>
<reference evidence="3 4" key="1">
    <citation type="submission" date="2016-10" db="EMBL/GenBank/DDBJ databases">
        <authorList>
            <person name="Varghese N."/>
            <person name="Submissions S."/>
        </authorList>
    </citation>
    <scope>NUCLEOTIDE SEQUENCE [LARGE SCALE GENOMIC DNA]</scope>
    <source>
        <strain evidence="3 4">DSM 26672</strain>
    </source>
</reference>
<organism evidence="3 4">
    <name type="scientific">Bosea robiniae</name>
    <dbReference type="NCBI Taxonomy" id="1036780"/>
    <lineage>
        <taxon>Bacteria</taxon>
        <taxon>Pseudomonadati</taxon>
        <taxon>Pseudomonadota</taxon>
        <taxon>Alphaproteobacteria</taxon>
        <taxon>Hyphomicrobiales</taxon>
        <taxon>Boseaceae</taxon>
        <taxon>Bosea</taxon>
    </lineage>
</organism>
<dbReference type="InterPro" id="IPR052039">
    <property type="entry name" value="Caspase-related_regulators"/>
</dbReference>
<dbReference type="PANTHER" id="PTHR22576">
    <property type="entry name" value="MUCOSA ASSOCIATED LYMPHOID TISSUE LYMPHOMA TRANSLOCATION PROTEIN 1/PARACASPASE"/>
    <property type="match status" value="1"/>
</dbReference>
<dbReference type="InterPro" id="IPR029030">
    <property type="entry name" value="Caspase-like_dom_sf"/>
</dbReference>
<dbReference type="RefSeq" id="WP_091856631.1">
    <property type="nucleotide sequence ID" value="NZ_FNBZ01000002.1"/>
</dbReference>
<dbReference type="InterPro" id="IPR011600">
    <property type="entry name" value="Pept_C14_caspase"/>
</dbReference>
<dbReference type="Pfam" id="PF08238">
    <property type="entry name" value="Sel1"/>
    <property type="match status" value="4"/>
</dbReference>
<dbReference type="Proteomes" id="UP000199468">
    <property type="component" value="Unassembled WGS sequence"/>
</dbReference>
<evidence type="ECO:0000259" key="2">
    <source>
        <dbReference type="PROSITE" id="PS50208"/>
    </source>
</evidence>
<dbReference type="InterPro" id="IPR006597">
    <property type="entry name" value="Sel1-like"/>
</dbReference>
<dbReference type="InterPro" id="IPR011990">
    <property type="entry name" value="TPR-like_helical_dom_sf"/>
</dbReference>
<dbReference type="EMBL" id="FNBZ01000002">
    <property type="protein sequence ID" value="SDG02482.1"/>
    <property type="molecule type" value="Genomic_DNA"/>
</dbReference>
<dbReference type="SUPFAM" id="SSF52129">
    <property type="entry name" value="Caspase-like"/>
    <property type="match status" value="1"/>
</dbReference>
<comment type="caution">
    <text evidence="3">The sequence shown here is derived from an EMBL/GenBank/DDBJ whole genome shotgun (WGS) entry which is preliminary data.</text>
</comment>
<dbReference type="PANTHER" id="PTHR22576:SF37">
    <property type="entry name" value="MUCOSA-ASSOCIATED LYMPHOID TISSUE LYMPHOMA TRANSLOCATION PROTEIN 1"/>
    <property type="match status" value="1"/>
</dbReference>
<protein>
    <recommendedName>
        <fullName evidence="2">Caspase family p20 domain-containing protein</fullName>
    </recommendedName>
</protein>
<proteinExistence type="predicted"/>